<comment type="caution">
    <text evidence="3">The sequence shown here is derived from an EMBL/GenBank/DDBJ whole genome shotgun (WGS) entry which is preliminary data.</text>
</comment>
<accession>A0A132A7B8</accession>
<proteinExistence type="predicted"/>
<dbReference type="VEuPathDB" id="VectorBase:SSCA008144"/>
<name>A0A132A7B8_SARSC</name>
<sequence>MSNQANNTGAGGDGATPNIQAATNPSSTTVTIPKLSLKTGNDGGPIILNQPGANADDSYSMNGYYACSRYFLFLVYLLLLISIILNTFIHFIFFGSNMSIGSMFIDIHHRHELIVGEYLMNDDRLSGFDPSRVHSSSYPHSKYNSNNNFNQNLYHPNHPNLHRPSESMLHCDRNSFLLLLDEFYHQYPMPKPTQTIVDNRIRLGGQSSDNNIHHTNPSNTKSSSISSPSSSSERRFYGQSNFSQSNENRLLIIEVIALIILFVLVVVQVLGLIGVIRRHLLLLIFVTIINSILFCFLVFISNLMLVSLLLLTITIGYFFIYQLKLGHKRRMKERAQFKEDLSNEIQDAIMQMRNRMSPCIHVSMEQYEAMTQQMLNRYSSPIVYCPHYNESLC</sequence>
<dbReference type="OrthoDB" id="6508402at2759"/>
<dbReference type="EMBL" id="JXLN01011121">
    <property type="protein sequence ID" value="KPM06827.1"/>
    <property type="molecule type" value="Genomic_DNA"/>
</dbReference>
<protein>
    <submittedName>
        <fullName evidence="3">Uncharacterized protein</fullName>
    </submittedName>
</protein>
<feature type="transmembrane region" description="Helical" evidence="2">
    <location>
        <begin position="250"/>
        <end position="273"/>
    </location>
</feature>
<gene>
    <name evidence="3" type="ORF">QR98_0053060</name>
</gene>
<feature type="transmembrane region" description="Helical" evidence="2">
    <location>
        <begin position="280"/>
        <end position="299"/>
    </location>
</feature>
<dbReference type="AlphaFoldDB" id="A0A132A7B8"/>
<keyword evidence="2" id="KW-0472">Membrane</keyword>
<reference evidence="3 4" key="1">
    <citation type="journal article" date="2015" name="Parasit. Vectors">
        <title>Draft genome of the scabies mite.</title>
        <authorList>
            <person name="Rider S.D.Jr."/>
            <person name="Morgan M.S."/>
            <person name="Arlian L.G."/>
        </authorList>
    </citation>
    <scope>NUCLEOTIDE SEQUENCE [LARGE SCALE GENOMIC DNA]</scope>
    <source>
        <strain evidence="3">Arlian Lab</strain>
    </source>
</reference>
<feature type="region of interest" description="Disordered" evidence="1">
    <location>
        <begin position="207"/>
        <end position="232"/>
    </location>
</feature>
<evidence type="ECO:0000313" key="3">
    <source>
        <dbReference type="EMBL" id="KPM06827.1"/>
    </source>
</evidence>
<feature type="compositionally biased region" description="Low complexity" evidence="1">
    <location>
        <begin position="222"/>
        <end position="231"/>
    </location>
</feature>
<keyword evidence="2" id="KW-1133">Transmembrane helix</keyword>
<feature type="transmembrane region" description="Helical" evidence="2">
    <location>
        <begin position="305"/>
        <end position="323"/>
    </location>
</feature>
<feature type="region of interest" description="Disordered" evidence="1">
    <location>
        <begin position="1"/>
        <end position="27"/>
    </location>
</feature>
<feature type="compositionally biased region" description="Polar residues" evidence="1">
    <location>
        <begin position="207"/>
        <end position="221"/>
    </location>
</feature>
<evidence type="ECO:0000313" key="4">
    <source>
        <dbReference type="Proteomes" id="UP000616769"/>
    </source>
</evidence>
<dbReference type="Proteomes" id="UP000616769">
    <property type="component" value="Unassembled WGS sequence"/>
</dbReference>
<keyword evidence="2" id="KW-0812">Transmembrane</keyword>
<evidence type="ECO:0000256" key="1">
    <source>
        <dbReference type="SAM" id="MobiDB-lite"/>
    </source>
</evidence>
<feature type="transmembrane region" description="Helical" evidence="2">
    <location>
        <begin position="70"/>
        <end position="93"/>
    </location>
</feature>
<evidence type="ECO:0000256" key="2">
    <source>
        <dbReference type="SAM" id="Phobius"/>
    </source>
</evidence>
<organism evidence="3 4">
    <name type="scientific">Sarcoptes scabiei</name>
    <name type="common">Itch mite</name>
    <name type="synonym">Acarus scabiei</name>
    <dbReference type="NCBI Taxonomy" id="52283"/>
    <lineage>
        <taxon>Eukaryota</taxon>
        <taxon>Metazoa</taxon>
        <taxon>Ecdysozoa</taxon>
        <taxon>Arthropoda</taxon>
        <taxon>Chelicerata</taxon>
        <taxon>Arachnida</taxon>
        <taxon>Acari</taxon>
        <taxon>Acariformes</taxon>
        <taxon>Sarcoptiformes</taxon>
        <taxon>Astigmata</taxon>
        <taxon>Psoroptidia</taxon>
        <taxon>Sarcoptoidea</taxon>
        <taxon>Sarcoptidae</taxon>
        <taxon>Sarcoptinae</taxon>
        <taxon>Sarcoptes</taxon>
    </lineage>
</organism>